<comment type="caution">
    <text evidence="1">The sequence shown here is derived from an EMBL/GenBank/DDBJ whole genome shotgun (WGS) entry which is preliminary data.</text>
</comment>
<evidence type="ECO:0000313" key="1">
    <source>
        <dbReference type="EMBL" id="KAI6084059.1"/>
    </source>
</evidence>
<keyword evidence="2" id="KW-1185">Reference proteome</keyword>
<keyword evidence="1" id="KW-0378">Hydrolase</keyword>
<reference evidence="1 2" key="1">
    <citation type="journal article" date="2022" name="New Phytol.">
        <title>Ecological generalism drives hyperdiversity of secondary metabolite gene clusters in xylarialean endophytes.</title>
        <authorList>
            <person name="Franco M.E.E."/>
            <person name="Wisecaver J.H."/>
            <person name="Arnold A.E."/>
            <person name="Ju Y.M."/>
            <person name="Slot J.C."/>
            <person name="Ahrendt S."/>
            <person name="Moore L.P."/>
            <person name="Eastman K.E."/>
            <person name="Scott K."/>
            <person name="Konkel Z."/>
            <person name="Mondo S.J."/>
            <person name="Kuo A."/>
            <person name="Hayes R.D."/>
            <person name="Haridas S."/>
            <person name="Andreopoulos B."/>
            <person name="Riley R."/>
            <person name="LaButti K."/>
            <person name="Pangilinan J."/>
            <person name="Lipzen A."/>
            <person name="Amirebrahimi M."/>
            <person name="Yan J."/>
            <person name="Adam C."/>
            <person name="Keymanesh K."/>
            <person name="Ng V."/>
            <person name="Louie K."/>
            <person name="Northen T."/>
            <person name="Drula E."/>
            <person name="Henrissat B."/>
            <person name="Hsieh H.M."/>
            <person name="Youens-Clark K."/>
            <person name="Lutzoni F."/>
            <person name="Miadlikowska J."/>
            <person name="Eastwood D.C."/>
            <person name="Hamelin R.C."/>
            <person name="Grigoriev I.V."/>
            <person name="U'Ren J.M."/>
        </authorList>
    </citation>
    <scope>NUCLEOTIDE SEQUENCE [LARGE SCALE GENOMIC DNA]</scope>
    <source>
        <strain evidence="1 2">ER1909</strain>
    </source>
</reference>
<gene>
    <name evidence="1" type="ORF">F4821DRAFT_178599</name>
</gene>
<evidence type="ECO:0000313" key="2">
    <source>
        <dbReference type="Proteomes" id="UP001497680"/>
    </source>
</evidence>
<protein>
    <submittedName>
        <fullName evidence="1">Alpha/Beta hydrolase protein</fullName>
    </submittedName>
</protein>
<dbReference type="Proteomes" id="UP001497680">
    <property type="component" value="Unassembled WGS sequence"/>
</dbReference>
<accession>A0ACC0CUJ4</accession>
<organism evidence="1 2">
    <name type="scientific">Hypoxylon rubiginosum</name>
    <dbReference type="NCBI Taxonomy" id="110542"/>
    <lineage>
        <taxon>Eukaryota</taxon>
        <taxon>Fungi</taxon>
        <taxon>Dikarya</taxon>
        <taxon>Ascomycota</taxon>
        <taxon>Pezizomycotina</taxon>
        <taxon>Sordariomycetes</taxon>
        <taxon>Xylariomycetidae</taxon>
        <taxon>Xylariales</taxon>
        <taxon>Hypoxylaceae</taxon>
        <taxon>Hypoxylon</taxon>
    </lineage>
</organism>
<proteinExistence type="predicted"/>
<sequence length="388" mass="43006">MLSTLLYLLLMLSLAKGADIIMPNFTRPFTIGTTVLEIVDYSRRDVRAPTPRPRNLAFSMFYPVSNRSGSPLSRLNCTPAIQVPLKTALYLENREPIISGGLQNVSTHACLNAPLSYPSFPLLFFSPGSFSSRYLHSYTLAEIASYGWNVVSVDHPYQTSIVEYLDGRVAYEIPFNGTQEEEDRRAAENIDIHAADLISVLNALTNSTVTAQIPGFSSPVGMPRLPWIRLRTDKVGVLGHSLGGATALRVTANDTRFAVGADMDGGFWGTQRQIGTDAPFMILAGENSTRASFSGWAETWPNLRNFKREYRVHGASHLAFMDLPSYRDLIPDFASNYNDDMGSINGTRSIGIQRAFMNSLFRRFLKGDNDGLLDGLGMEDWPEITNIE</sequence>
<name>A0ACC0CUJ4_9PEZI</name>
<dbReference type="EMBL" id="MU394342">
    <property type="protein sequence ID" value="KAI6084059.1"/>
    <property type="molecule type" value="Genomic_DNA"/>
</dbReference>